<evidence type="ECO:0000313" key="2">
    <source>
        <dbReference type="Ensembl" id="ENSOSUP00000008667.1"/>
    </source>
</evidence>
<dbReference type="InterPro" id="IPR000857">
    <property type="entry name" value="MyTH4_dom"/>
</dbReference>
<dbReference type="PANTHER" id="PTHR22692">
    <property type="entry name" value="MYOSIN VII, XV"/>
    <property type="match status" value="1"/>
</dbReference>
<reference evidence="2" key="2">
    <citation type="submission" date="2025-09" db="UniProtKB">
        <authorList>
            <consortium name="Ensembl"/>
        </authorList>
    </citation>
    <scope>IDENTIFICATION</scope>
</reference>
<accession>A0A8C8AT91</accession>
<feature type="domain" description="MyTH4" evidence="1">
    <location>
        <begin position="34"/>
        <end position="201"/>
    </location>
</feature>
<dbReference type="Proteomes" id="UP000694552">
    <property type="component" value="Unplaced"/>
</dbReference>
<dbReference type="Gene3D" id="1.25.40.530">
    <property type="entry name" value="MyTH4 domain"/>
    <property type="match status" value="1"/>
</dbReference>
<dbReference type="Ensembl" id="ENSOSUT00000008980.1">
    <property type="protein sequence ID" value="ENSOSUP00000008667.1"/>
    <property type="gene ID" value="ENSOSUG00000006396.1"/>
</dbReference>
<evidence type="ECO:0000259" key="1">
    <source>
        <dbReference type="PROSITE" id="PS51016"/>
    </source>
</evidence>
<dbReference type="Pfam" id="PF00784">
    <property type="entry name" value="MyTH4"/>
    <property type="match status" value="1"/>
</dbReference>
<name>A0A8C8AT91_9STRI</name>
<dbReference type="InterPro" id="IPR038185">
    <property type="entry name" value="MyTH4_dom_sf"/>
</dbReference>
<dbReference type="AlphaFoldDB" id="A0A8C8AT91"/>
<keyword evidence="3" id="KW-1185">Reference proteome</keyword>
<dbReference type="PANTHER" id="PTHR22692:SF16">
    <property type="entry name" value="MYOSIN XVB"/>
    <property type="match status" value="1"/>
</dbReference>
<proteinExistence type="predicted"/>
<evidence type="ECO:0000313" key="3">
    <source>
        <dbReference type="Proteomes" id="UP000694552"/>
    </source>
</evidence>
<reference evidence="2" key="1">
    <citation type="submission" date="2025-08" db="UniProtKB">
        <authorList>
            <consortium name="Ensembl"/>
        </authorList>
    </citation>
    <scope>IDENTIFICATION</scope>
</reference>
<sequence length="489" mass="56054">MLFASSAKCSRTHTAWADAPPTTLVQCKPHNSQWSRKAFRTFSSLLPAPWQDHLCLDLNAHLRFAALMRFMGDQSKLKNQNEVNCIYEILQVCDLPLGKVLNRNCLVLRCSQFFLFHRESVLRGWLLLNLLTGYFLPSNILMPYATKFLQLASSDPSSTHHGMTVSVSCKINLCTLVIKVQWSRKEERIQAGTRSNVKISLYCHGAQPTLSAPRVMTLSLCKNVDKMVRPIRSEEYLHDYLLEDNLVTVTLRRLIWRTPLHFENKIYTDVHYGQMLWDYLNGRILLSRSKEMEMEVGILAMLQHWAKPEQNNSALSRYVSWEHLQLLTISGWCSRLLAGSCCLKATFCFLTEHMMKLPFFGYNIYFVERVSDDTIPVPCFFGVNKEEIIVVDDTTQVFSCVIPLKELQKMRTLRPVSDGGLPGIELNYGSAASPKTMWFELSQQNSTVFLSLSSFSAPCHVFWRGLFQKTSMTSESCFLRLPPQCLLMV</sequence>
<organism evidence="2 3">
    <name type="scientific">Otus sunia</name>
    <name type="common">Oriental scops-owl</name>
    <dbReference type="NCBI Taxonomy" id="257818"/>
    <lineage>
        <taxon>Eukaryota</taxon>
        <taxon>Metazoa</taxon>
        <taxon>Chordata</taxon>
        <taxon>Craniata</taxon>
        <taxon>Vertebrata</taxon>
        <taxon>Euteleostomi</taxon>
        <taxon>Archelosauria</taxon>
        <taxon>Archosauria</taxon>
        <taxon>Dinosauria</taxon>
        <taxon>Saurischia</taxon>
        <taxon>Theropoda</taxon>
        <taxon>Coelurosauria</taxon>
        <taxon>Aves</taxon>
        <taxon>Neognathae</taxon>
        <taxon>Neoaves</taxon>
        <taxon>Telluraves</taxon>
        <taxon>Strigiformes</taxon>
        <taxon>Strigidae</taxon>
        <taxon>Otus</taxon>
    </lineage>
</organism>
<protein>
    <recommendedName>
        <fullName evidence="1">MyTH4 domain-containing protein</fullName>
    </recommendedName>
</protein>
<dbReference type="GO" id="GO:0005856">
    <property type="term" value="C:cytoskeleton"/>
    <property type="evidence" value="ECO:0007669"/>
    <property type="project" value="InterPro"/>
</dbReference>
<dbReference type="InterPro" id="IPR051567">
    <property type="entry name" value="Unconventional_Myosin_ATPase"/>
</dbReference>
<dbReference type="PROSITE" id="PS51016">
    <property type="entry name" value="MYTH4"/>
    <property type="match status" value="1"/>
</dbReference>